<dbReference type="OrthoDB" id="9795402at2"/>
<dbReference type="RefSeq" id="WP_076647398.1">
    <property type="nucleotide sequence ID" value="NZ_FTPS01000001.1"/>
</dbReference>
<evidence type="ECO:0000313" key="2">
    <source>
        <dbReference type="EMBL" id="SIT77218.1"/>
    </source>
</evidence>
<dbReference type="Gene3D" id="3.30.2010.10">
    <property type="entry name" value="Metalloproteases ('zincins'), catalytic domain"/>
    <property type="match status" value="1"/>
</dbReference>
<reference evidence="2 3" key="1">
    <citation type="submission" date="2017-01" db="EMBL/GenBank/DDBJ databases">
        <authorList>
            <person name="Mah S.A."/>
            <person name="Swanson W.J."/>
            <person name="Moy G.W."/>
            <person name="Vacquier V.D."/>
        </authorList>
    </citation>
    <scope>NUCLEOTIDE SEQUENCE [LARGE SCALE GENOMIC DNA]</scope>
    <source>
        <strain evidence="2 3">DSM 21219</strain>
    </source>
</reference>
<dbReference type="InterPro" id="IPR053136">
    <property type="entry name" value="UTP_pyrophosphatase-like"/>
</dbReference>
<proteinExistence type="predicted"/>
<organism evidence="2 3">
    <name type="scientific">Pontibaca methylaminivorans</name>
    <dbReference type="NCBI Taxonomy" id="515897"/>
    <lineage>
        <taxon>Bacteria</taxon>
        <taxon>Pseudomonadati</taxon>
        <taxon>Pseudomonadota</taxon>
        <taxon>Alphaproteobacteria</taxon>
        <taxon>Rhodobacterales</taxon>
        <taxon>Roseobacteraceae</taxon>
        <taxon>Pontibaca</taxon>
    </lineage>
</organism>
<dbReference type="Proteomes" id="UP000192455">
    <property type="component" value="Unassembled WGS sequence"/>
</dbReference>
<evidence type="ECO:0000313" key="3">
    <source>
        <dbReference type="Proteomes" id="UP000192455"/>
    </source>
</evidence>
<feature type="domain" description="YgjP-like metallopeptidase" evidence="1">
    <location>
        <begin position="23"/>
        <end position="215"/>
    </location>
</feature>
<sequence>MEQHSLPGSPPVPITLRRSARARRITLRVSRIDGRVTLTLPLRAPKADALDFARSREDWIRRSLARRPGLVQVAIGVEIPVEGVMHRIVPGTGRGVVPGVGQIAVPEAAAPARLQAWLRERARERLTAAADHYAAALGRPYGRITLRDTRSRWGSCSWQGALMFSWRLVFAPPGVLRYVAAHEVAHLAHMDHSRAFWAAVERIHGPWAHMRDWLRVNGHELHRYRFEPPS</sequence>
<keyword evidence="3" id="KW-1185">Reference proteome</keyword>
<dbReference type="InterPro" id="IPR002725">
    <property type="entry name" value="YgjP-like_metallopeptidase"/>
</dbReference>
<dbReference type="PANTHER" id="PTHR30399:SF1">
    <property type="entry name" value="UTP PYROPHOSPHATASE"/>
    <property type="match status" value="1"/>
</dbReference>
<protein>
    <recommendedName>
        <fullName evidence="1">YgjP-like metallopeptidase domain-containing protein</fullName>
    </recommendedName>
</protein>
<dbReference type="STRING" id="515897.SAMN05421849_0693"/>
<evidence type="ECO:0000259" key="1">
    <source>
        <dbReference type="Pfam" id="PF01863"/>
    </source>
</evidence>
<dbReference type="Pfam" id="PF01863">
    <property type="entry name" value="YgjP-like"/>
    <property type="match status" value="1"/>
</dbReference>
<gene>
    <name evidence="2" type="ORF">SAMN05421849_0693</name>
</gene>
<name>A0A1R3WH34_9RHOB</name>
<dbReference type="CDD" id="cd07344">
    <property type="entry name" value="M48_yhfN_like"/>
    <property type="match status" value="1"/>
</dbReference>
<dbReference type="PANTHER" id="PTHR30399">
    <property type="entry name" value="UNCHARACTERIZED PROTEIN YGJP"/>
    <property type="match status" value="1"/>
</dbReference>
<dbReference type="EMBL" id="FTPS01000001">
    <property type="protein sequence ID" value="SIT77218.1"/>
    <property type="molecule type" value="Genomic_DNA"/>
</dbReference>
<dbReference type="AlphaFoldDB" id="A0A1R3WH34"/>
<accession>A0A1R3WH34</accession>